<protein>
    <submittedName>
        <fullName evidence="10">Uncharacterized protein</fullName>
    </submittedName>
</protein>
<dbReference type="Gene3D" id="2.20.100.10">
    <property type="entry name" value="Thrombospondin type-1 (TSP1) repeat"/>
    <property type="match status" value="3"/>
</dbReference>
<evidence type="ECO:0000259" key="9">
    <source>
        <dbReference type="Pfam" id="PF19236"/>
    </source>
</evidence>
<dbReference type="SMART" id="SM00209">
    <property type="entry name" value="TSP1"/>
    <property type="match status" value="4"/>
</dbReference>
<evidence type="ECO:0000256" key="7">
    <source>
        <dbReference type="SAM" id="SignalP"/>
    </source>
</evidence>
<evidence type="ECO:0000256" key="1">
    <source>
        <dbReference type="ARBA" id="ARBA00004613"/>
    </source>
</evidence>
<evidence type="ECO:0000313" key="11">
    <source>
        <dbReference type="Proteomes" id="UP001519460"/>
    </source>
</evidence>
<dbReference type="PANTHER" id="PTHR13723">
    <property type="entry name" value="ADAMTS A DISINTEGRIN AND METALLOPROTEASE WITH THROMBOSPONDIN MOTIFS PROTEASE"/>
    <property type="match status" value="1"/>
</dbReference>
<accession>A0ABD0M1C0</accession>
<dbReference type="InterPro" id="IPR036383">
    <property type="entry name" value="TSP1_rpt_sf"/>
</dbReference>
<dbReference type="Pfam" id="PF05986">
    <property type="entry name" value="ADAMTS_spacer1"/>
    <property type="match status" value="1"/>
</dbReference>
<dbReference type="PANTHER" id="PTHR13723:SF313">
    <property type="entry name" value="PEPTIDASE M12B DOMAIN-CONTAINING PROTEIN"/>
    <property type="match status" value="1"/>
</dbReference>
<feature type="signal peptide" evidence="7">
    <location>
        <begin position="1"/>
        <end position="24"/>
    </location>
</feature>
<dbReference type="FunFam" id="2.20.100.10:FF:000005">
    <property type="entry name" value="ADAM metallopeptidase with thrombospondin type 1 motif 9"/>
    <property type="match status" value="1"/>
</dbReference>
<evidence type="ECO:0000256" key="4">
    <source>
        <dbReference type="ARBA" id="ARBA00022737"/>
    </source>
</evidence>
<dbReference type="Proteomes" id="UP001519460">
    <property type="component" value="Unassembled WGS sequence"/>
</dbReference>
<feature type="disulfide bond" evidence="6">
    <location>
        <begin position="39"/>
        <end position="75"/>
    </location>
</feature>
<evidence type="ECO:0000256" key="2">
    <source>
        <dbReference type="ARBA" id="ARBA00022525"/>
    </source>
</evidence>
<dbReference type="InterPro" id="IPR050439">
    <property type="entry name" value="ADAMTS_ADAMTS-like"/>
</dbReference>
<dbReference type="InterPro" id="IPR010294">
    <property type="entry name" value="ADAMTS_spacer1"/>
</dbReference>
<evidence type="ECO:0000313" key="10">
    <source>
        <dbReference type="EMBL" id="KAK7505517.1"/>
    </source>
</evidence>
<organism evidence="10 11">
    <name type="scientific">Batillaria attramentaria</name>
    <dbReference type="NCBI Taxonomy" id="370345"/>
    <lineage>
        <taxon>Eukaryota</taxon>
        <taxon>Metazoa</taxon>
        <taxon>Spiralia</taxon>
        <taxon>Lophotrochozoa</taxon>
        <taxon>Mollusca</taxon>
        <taxon>Gastropoda</taxon>
        <taxon>Caenogastropoda</taxon>
        <taxon>Sorbeoconcha</taxon>
        <taxon>Cerithioidea</taxon>
        <taxon>Batillariidae</taxon>
        <taxon>Batillaria</taxon>
    </lineage>
</organism>
<proteinExistence type="predicted"/>
<keyword evidence="3 7" id="KW-0732">Signal</keyword>
<dbReference type="InterPro" id="IPR013273">
    <property type="entry name" value="ADAMTS/ADAMTS-like"/>
</dbReference>
<dbReference type="InterPro" id="IPR000884">
    <property type="entry name" value="TSP1_rpt"/>
</dbReference>
<dbReference type="Pfam" id="PF19030">
    <property type="entry name" value="TSP1_ADAMTS"/>
    <property type="match status" value="3"/>
</dbReference>
<gene>
    <name evidence="10" type="ORF">BaRGS_00003262</name>
</gene>
<dbReference type="SUPFAM" id="SSF82895">
    <property type="entry name" value="TSP-1 type 1 repeat"/>
    <property type="match status" value="4"/>
</dbReference>
<dbReference type="GO" id="GO:0005576">
    <property type="term" value="C:extracellular region"/>
    <property type="evidence" value="ECO:0007669"/>
    <property type="project" value="UniProtKB-SubCell"/>
</dbReference>
<feature type="disulfide bond" evidence="6">
    <location>
        <begin position="54"/>
        <end position="65"/>
    </location>
</feature>
<evidence type="ECO:0000256" key="6">
    <source>
        <dbReference type="PIRSR" id="PIRSR613273-3"/>
    </source>
</evidence>
<feature type="chain" id="PRO_5044795433" evidence="7">
    <location>
        <begin position="25"/>
        <end position="578"/>
    </location>
</feature>
<feature type="domain" description="ADAMTS/ADAMTS-like cysteine-rich" evidence="9">
    <location>
        <begin position="87"/>
        <end position="189"/>
    </location>
</feature>
<dbReference type="AlphaFoldDB" id="A0ABD0M1C0"/>
<evidence type="ECO:0000256" key="5">
    <source>
        <dbReference type="ARBA" id="ARBA00023157"/>
    </source>
</evidence>
<comment type="subcellular location">
    <subcellularLocation>
        <location evidence="1">Secreted</location>
    </subcellularLocation>
</comment>
<dbReference type="EMBL" id="JACVVK020000010">
    <property type="protein sequence ID" value="KAK7505517.1"/>
    <property type="molecule type" value="Genomic_DNA"/>
</dbReference>
<sequence length="578" mass="63386">MNLASLGHPVVLVYVIFILHNTQGQDYATWGDWGEPSQCSRTCGGGVSHRTRKCHHGTPGVSRGCQGEDIIYESCNTQPCPEGLESFRSVQCRRFENTEVNVDGKEGYFTWEPHDDESGNRCALTCRARETGGVKVLQERVVDGTECDSFDSHGICLGGVCKEVGCDRRIGSRVTEDNCRVCGGNGESCQLMTGIFRDQNLNVGEHDITTIPVGSTNIVIKEFAPSSNYLVLKDRSGRVEWDSRRSIADNATFSIEGTDFRYAKIAPTDATKSLISRGPTNTTLRLNMMYRDENRGVQFEFYIPKARVLESNPNQPYTWIHGAWTSCSEECGFQLRAVSCIDRSSGGSVNDGLCNASDKPPTRQTCSIKPCGTADNWYRWVPGHWGPCSVRCGVGEQTQVMYCVESGERGDTVYVDEALCERYADKSQVYKRACEGDGEECPYWATTAWGECSVTCGYGRQSRQVYCQQDPSDPTRTPVQVDDSLCNQEQPDTTMTCRLDPCPDGSNAEILVEVEGSEEDCRTSDHGCCADGETPASGPGGQGCPTAASATTFPVESFGLPVVLKLTFLIRKVVSAVQ</sequence>
<dbReference type="Pfam" id="PF00090">
    <property type="entry name" value="TSP_1"/>
    <property type="match status" value="1"/>
</dbReference>
<keyword evidence="5 6" id="KW-1015">Disulfide bond</keyword>
<dbReference type="Gene3D" id="2.60.120.830">
    <property type="match status" value="1"/>
</dbReference>
<keyword evidence="4" id="KW-0677">Repeat</keyword>
<feature type="non-terminal residue" evidence="10">
    <location>
        <position position="578"/>
    </location>
</feature>
<dbReference type="PRINTS" id="PR01857">
    <property type="entry name" value="ADAMTSFAMILY"/>
</dbReference>
<keyword evidence="2" id="KW-0964">Secreted</keyword>
<feature type="domain" description="ADAMTS/ADAMTS-like Spacer 1" evidence="8">
    <location>
        <begin position="192"/>
        <end position="304"/>
    </location>
</feature>
<dbReference type="InterPro" id="IPR045371">
    <property type="entry name" value="ADAMTS_CR_3"/>
</dbReference>
<evidence type="ECO:0000259" key="8">
    <source>
        <dbReference type="Pfam" id="PF05986"/>
    </source>
</evidence>
<evidence type="ECO:0000256" key="3">
    <source>
        <dbReference type="ARBA" id="ARBA00022729"/>
    </source>
</evidence>
<name>A0ABD0M1C0_9CAEN</name>
<keyword evidence="11" id="KW-1185">Reference proteome</keyword>
<reference evidence="10 11" key="1">
    <citation type="journal article" date="2023" name="Sci. Data">
        <title>Genome assembly of the Korean intertidal mud-creeper Batillaria attramentaria.</title>
        <authorList>
            <person name="Patra A.K."/>
            <person name="Ho P.T."/>
            <person name="Jun S."/>
            <person name="Lee S.J."/>
            <person name="Kim Y."/>
            <person name="Won Y.J."/>
        </authorList>
    </citation>
    <scope>NUCLEOTIDE SEQUENCE [LARGE SCALE GENOMIC DNA]</scope>
    <source>
        <strain evidence="10">Wonlab-2016</strain>
    </source>
</reference>
<comment type="caution">
    <text evidence="10">The sequence shown here is derived from an EMBL/GenBank/DDBJ whole genome shotgun (WGS) entry which is preliminary data.</text>
</comment>
<dbReference type="Pfam" id="PF19236">
    <property type="entry name" value="ADAMTS_CR_3"/>
    <property type="match status" value="1"/>
</dbReference>
<dbReference type="PROSITE" id="PS50092">
    <property type="entry name" value="TSP1"/>
    <property type="match status" value="3"/>
</dbReference>
<feature type="disulfide bond" evidence="6">
    <location>
        <begin position="43"/>
        <end position="80"/>
    </location>
</feature>